<dbReference type="Proteomes" id="UP000325122">
    <property type="component" value="Unassembled WGS sequence"/>
</dbReference>
<organism evidence="2 3">
    <name type="scientific">Alkalicaulis satelles</name>
    <dbReference type="NCBI Taxonomy" id="2609175"/>
    <lineage>
        <taxon>Bacteria</taxon>
        <taxon>Pseudomonadati</taxon>
        <taxon>Pseudomonadota</taxon>
        <taxon>Alphaproteobacteria</taxon>
        <taxon>Maricaulales</taxon>
        <taxon>Maricaulaceae</taxon>
        <taxon>Alkalicaulis</taxon>
    </lineage>
</organism>
<evidence type="ECO:0000313" key="3">
    <source>
        <dbReference type="Proteomes" id="UP000325122"/>
    </source>
</evidence>
<sequence length="327" mass="34692">MSQPRYDFAAGTFQFFIAVGRRPMGALWIAAWQLVLIGAATAAMIAVFWPLFELMSRAGEMDVEAEMAAVVMQVMGLIILITLAFLVFALMFQGAWLRLLTRDEIKPGIPFRLGGDEIRLLGVNLIFIAFWTLAYLLTIALVAVIVAVAGGADGFGGTAAVALAGTIAVIAALVAIIMICLRFAAAPALSVHQRRFRLFEAVSASKNVAGMMFLSYLTLIVVWIAGAVVISMIQQVAILFGAADLMAQLMRLDEGGDPQVMLALLGETLTSTTGIVVLSVIILSQYLFQIAFEGLWHGVGAYVAKRHGDADAAIGAEAAAPAPETAG</sequence>
<feature type="transmembrane region" description="Helical" evidence="1">
    <location>
        <begin position="161"/>
        <end position="185"/>
    </location>
</feature>
<evidence type="ECO:0000256" key="1">
    <source>
        <dbReference type="SAM" id="Phobius"/>
    </source>
</evidence>
<proteinExistence type="predicted"/>
<keyword evidence="3" id="KW-1185">Reference proteome</keyword>
<dbReference type="AlphaFoldDB" id="A0A5M6ZM03"/>
<reference evidence="2 3" key="1">
    <citation type="submission" date="2019-09" db="EMBL/GenBank/DDBJ databases">
        <authorList>
            <person name="Kevbrin V."/>
            <person name="Grouzdev D.S."/>
        </authorList>
    </citation>
    <scope>NUCLEOTIDE SEQUENCE [LARGE SCALE GENOMIC DNA]</scope>
    <source>
        <strain evidence="2 3">G-192</strain>
    </source>
</reference>
<dbReference type="EMBL" id="VWOJ01000001">
    <property type="protein sequence ID" value="KAA5804717.1"/>
    <property type="molecule type" value="Genomic_DNA"/>
</dbReference>
<protein>
    <recommendedName>
        <fullName evidence="4">Glycerophosphoryl diester phosphodiesterase membrane domain-containing protein</fullName>
    </recommendedName>
</protein>
<keyword evidence="1" id="KW-0472">Membrane</keyword>
<feature type="transmembrane region" description="Helical" evidence="1">
    <location>
        <begin position="120"/>
        <end position="149"/>
    </location>
</feature>
<name>A0A5M6ZM03_9PROT</name>
<evidence type="ECO:0008006" key="4">
    <source>
        <dbReference type="Google" id="ProtNLM"/>
    </source>
</evidence>
<keyword evidence="1" id="KW-0812">Transmembrane</keyword>
<comment type="caution">
    <text evidence="2">The sequence shown here is derived from an EMBL/GenBank/DDBJ whole genome shotgun (WGS) entry which is preliminary data.</text>
</comment>
<evidence type="ECO:0000313" key="2">
    <source>
        <dbReference type="EMBL" id="KAA5804717.1"/>
    </source>
</evidence>
<feature type="transmembrane region" description="Helical" evidence="1">
    <location>
        <begin position="72"/>
        <end position="99"/>
    </location>
</feature>
<dbReference type="RefSeq" id="WP_150021748.1">
    <property type="nucleotide sequence ID" value="NZ_VWOJ01000001.1"/>
</dbReference>
<keyword evidence="1" id="KW-1133">Transmembrane helix</keyword>
<feature type="transmembrane region" description="Helical" evidence="1">
    <location>
        <begin position="26"/>
        <end position="52"/>
    </location>
</feature>
<gene>
    <name evidence="2" type="ORF">F1654_01565</name>
</gene>
<feature type="transmembrane region" description="Helical" evidence="1">
    <location>
        <begin position="260"/>
        <end position="283"/>
    </location>
</feature>
<accession>A0A5M6ZM03</accession>
<feature type="transmembrane region" description="Helical" evidence="1">
    <location>
        <begin position="213"/>
        <end position="240"/>
    </location>
</feature>